<comment type="caution">
    <text evidence="2">The sequence shown here is derived from an EMBL/GenBank/DDBJ whole genome shotgun (WGS) entry which is preliminary data.</text>
</comment>
<protein>
    <submittedName>
        <fullName evidence="2">DUF554 domain-containing protein</fullName>
    </submittedName>
</protein>
<evidence type="ECO:0000313" key="2">
    <source>
        <dbReference type="EMBL" id="MDL4840937.1"/>
    </source>
</evidence>
<feature type="transmembrane region" description="Helical" evidence="1">
    <location>
        <begin position="141"/>
        <end position="163"/>
    </location>
</feature>
<gene>
    <name evidence="2" type="ORF">QQS35_10795</name>
</gene>
<evidence type="ECO:0000256" key="1">
    <source>
        <dbReference type="SAM" id="Phobius"/>
    </source>
</evidence>
<dbReference type="RefSeq" id="WP_285932095.1">
    <property type="nucleotide sequence ID" value="NZ_JASTZU010000036.1"/>
</dbReference>
<feature type="transmembrane region" description="Helical" evidence="1">
    <location>
        <begin position="96"/>
        <end position="121"/>
    </location>
</feature>
<dbReference type="Pfam" id="PF04474">
    <property type="entry name" value="DUF554"/>
    <property type="match status" value="1"/>
</dbReference>
<accession>A0ABT7L6U6</accession>
<sequence>MVLTGTLINALCIILGTVIGLFFTKIPERYKETILNGIGLAVVLIGLQMALRTENIIVVLLSILTGAVLGESIHLEKKLNDVGSWIQKKIAKNNANSTIAQGFITATLIFVIGAMSIVGALDSGLRGDHEVLITKAILDGFMALVLTTTLGFGVILSVIPVLLYQGTIALLATQIEQWIPETFLNSFIAEMTSTGGLLIVAIGLNILKITNIRIANLLPSIITVGIVLYLYSLIT</sequence>
<evidence type="ECO:0000313" key="3">
    <source>
        <dbReference type="Proteomes" id="UP001235343"/>
    </source>
</evidence>
<feature type="transmembrane region" description="Helical" evidence="1">
    <location>
        <begin position="56"/>
        <end position="75"/>
    </location>
</feature>
<feature type="transmembrane region" description="Helical" evidence="1">
    <location>
        <begin position="6"/>
        <end position="26"/>
    </location>
</feature>
<reference evidence="2 3" key="1">
    <citation type="submission" date="2023-06" db="EMBL/GenBank/DDBJ databases">
        <title>Aquibacillus rhizosphaerae LR5S19.</title>
        <authorList>
            <person name="Sun J.-Q."/>
        </authorList>
    </citation>
    <scope>NUCLEOTIDE SEQUENCE [LARGE SCALE GENOMIC DNA]</scope>
    <source>
        <strain evidence="2 3">LR5S19</strain>
    </source>
</reference>
<feature type="transmembrane region" description="Helical" evidence="1">
    <location>
        <begin position="213"/>
        <end position="234"/>
    </location>
</feature>
<feature type="transmembrane region" description="Helical" evidence="1">
    <location>
        <begin position="183"/>
        <end position="207"/>
    </location>
</feature>
<dbReference type="EMBL" id="JASTZU010000036">
    <property type="protein sequence ID" value="MDL4840937.1"/>
    <property type="molecule type" value="Genomic_DNA"/>
</dbReference>
<keyword evidence="1" id="KW-0472">Membrane</keyword>
<dbReference type="PANTHER" id="PTHR36111:SF2">
    <property type="entry name" value="INNER MEMBRANE PROTEIN"/>
    <property type="match status" value="1"/>
</dbReference>
<keyword evidence="1" id="KW-1133">Transmembrane helix</keyword>
<proteinExistence type="predicted"/>
<name>A0ABT7L6U6_9BACI</name>
<feature type="transmembrane region" description="Helical" evidence="1">
    <location>
        <begin position="33"/>
        <end position="50"/>
    </location>
</feature>
<organism evidence="2 3">
    <name type="scientific">Aquibacillus rhizosphaerae</name>
    <dbReference type="NCBI Taxonomy" id="3051431"/>
    <lineage>
        <taxon>Bacteria</taxon>
        <taxon>Bacillati</taxon>
        <taxon>Bacillota</taxon>
        <taxon>Bacilli</taxon>
        <taxon>Bacillales</taxon>
        <taxon>Bacillaceae</taxon>
        <taxon>Aquibacillus</taxon>
    </lineage>
</organism>
<keyword evidence="3" id="KW-1185">Reference proteome</keyword>
<dbReference type="PANTHER" id="PTHR36111">
    <property type="entry name" value="INNER MEMBRANE PROTEIN-RELATED"/>
    <property type="match status" value="1"/>
</dbReference>
<keyword evidence="1" id="KW-0812">Transmembrane</keyword>
<dbReference type="InterPro" id="IPR007563">
    <property type="entry name" value="DUF554"/>
</dbReference>
<dbReference type="Proteomes" id="UP001235343">
    <property type="component" value="Unassembled WGS sequence"/>
</dbReference>